<dbReference type="Pfam" id="PF00560">
    <property type="entry name" value="LRR_1"/>
    <property type="match status" value="1"/>
</dbReference>
<dbReference type="Gene3D" id="1.10.10.10">
    <property type="entry name" value="Winged helix-like DNA-binding domain superfamily/Winged helix DNA-binding domain"/>
    <property type="match status" value="1"/>
</dbReference>
<feature type="compositionally biased region" description="Basic and acidic residues" evidence="12">
    <location>
        <begin position="724"/>
        <end position="736"/>
    </location>
</feature>
<evidence type="ECO:0000259" key="13">
    <source>
        <dbReference type="PROSITE" id="PS51424"/>
    </source>
</evidence>
<dbReference type="EMBL" id="JBAFSM010000080">
    <property type="protein sequence ID" value="MEG3440197.1"/>
    <property type="molecule type" value="Genomic_DNA"/>
</dbReference>
<evidence type="ECO:0000313" key="15">
    <source>
        <dbReference type="Proteomes" id="UP001328733"/>
    </source>
</evidence>
<dbReference type="Pfam" id="PF16095">
    <property type="entry name" value="COR-A"/>
    <property type="match status" value="1"/>
</dbReference>
<evidence type="ECO:0000256" key="1">
    <source>
        <dbReference type="ARBA" id="ARBA00012513"/>
    </source>
</evidence>
<dbReference type="InterPro" id="IPR057263">
    <property type="entry name" value="COR-B"/>
</dbReference>
<dbReference type="SMART" id="SM00369">
    <property type="entry name" value="LRR_TYP"/>
    <property type="match status" value="4"/>
</dbReference>
<dbReference type="GO" id="GO:0004674">
    <property type="term" value="F:protein serine/threonine kinase activity"/>
    <property type="evidence" value="ECO:0007669"/>
    <property type="project" value="UniProtKB-KW"/>
</dbReference>
<dbReference type="SUPFAM" id="SSF52058">
    <property type="entry name" value="L domain-like"/>
    <property type="match status" value="1"/>
</dbReference>
<dbReference type="Gene3D" id="3.40.50.300">
    <property type="entry name" value="P-loop containing nucleotide triphosphate hydrolases"/>
    <property type="match status" value="1"/>
</dbReference>
<dbReference type="PRINTS" id="PR00449">
    <property type="entry name" value="RASTRNSFRMNG"/>
</dbReference>
<dbReference type="PROSITE" id="PS51424">
    <property type="entry name" value="ROC"/>
    <property type="match status" value="1"/>
</dbReference>
<dbReference type="InterPro" id="IPR032171">
    <property type="entry name" value="COR-A"/>
</dbReference>
<dbReference type="Pfam" id="PF13855">
    <property type="entry name" value="LRR_8"/>
    <property type="match status" value="1"/>
</dbReference>
<evidence type="ECO:0000256" key="6">
    <source>
        <dbReference type="ARBA" id="ARBA00022741"/>
    </source>
</evidence>
<evidence type="ECO:0000256" key="7">
    <source>
        <dbReference type="ARBA" id="ARBA00022777"/>
    </source>
</evidence>
<keyword evidence="15" id="KW-1185">Reference proteome</keyword>
<dbReference type="PRINTS" id="PR00019">
    <property type="entry name" value="LEURICHRPT"/>
</dbReference>
<evidence type="ECO:0000256" key="5">
    <source>
        <dbReference type="ARBA" id="ARBA00022737"/>
    </source>
</evidence>
<reference evidence="14 15" key="1">
    <citation type="submission" date="2024-01" db="EMBL/GenBank/DDBJ databases">
        <title>Genomic insights into the taxonomy and metabolism of the cyanobacterium Pannus brasiliensis CCIBt3594.</title>
        <authorList>
            <person name="Machado M."/>
            <person name="Botero N.B."/>
            <person name="Andreote A.P.D."/>
            <person name="Feitosa A.M.T."/>
            <person name="Popin R."/>
            <person name="Sivonen K."/>
            <person name="Fiore M.F."/>
        </authorList>
    </citation>
    <scope>NUCLEOTIDE SEQUENCE [LARGE SCALE GENOMIC DNA]</scope>
    <source>
        <strain evidence="14 15">CCIBt3594</strain>
    </source>
</reference>
<dbReference type="InterPro" id="IPR032675">
    <property type="entry name" value="LRR_dom_sf"/>
</dbReference>
<keyword evidence="6" id="KW-0547">Nucleotide-binding</keyword>
<evidence type="ECO:0000313" key="14">
    <source>
        <dbReference type="EMBL" id="MEG3440197.1"/>
    </source>
</evidence>
<protein>
    <recommendedName>
        <fullName evidence="1">non-specific serine/threonine protein kinase</fullName>
        <ecNumber evidence="1">2.7.11.1</ecNumber>
    </recommendedName>
</protein>
<keyword evidence="2" id="KW-0723">Serine/threonine-protein kinase</keyword>
<dbReference type="RefSeq" id="WP_332867667.1">
    <property type="nucleotide sequence ID" value="NZ_JBAFSM010000080.1"/>
</dbReference>
<dbReference type="PANTHER" id="PTHR15454:SF56">
    <property type="entry name" value="PROTEIN PHOSPHATASE 1 REGULATORY SUBUNIT 7-RELATED"/>
    <property type="match status" value="1"/>
</dbReference>
<dbReference type="GO" id="GO:0005737">
    <property type="term" value="C:cytoplasm"/>
    <property type="evidence" value="ECO:0007669"/>
    <property type="project" value="TreeGrafter"/>
</dbReference>
<comment type="catalytic activity">
    <reaction evidence="10">
        <text>L-threonyl-[protein] + ATP = O-phospho-L-threonyl-[protein] + ADP + H(+)</text>
        <dbReference type="Rhea" id="RHEA:46608"/>
        <dbReference type="Rhea" id="RHEA-COMP:11060"/>
        <dbReference type="Rhea" id="RHEA-COMP:11605"/>
        <dbReference type="ChEBI" id="CHEBI:15378"/>
        <dbReference type="ChEBI" id="CHEBI:30013"/>
        <dbReference type="ChEBI" id="CHEBI:30616"/>
        <dbReference type="ChEBI" id="CHEBI:61977"/>
        <dbReference type="ChEBI" id="CHEBI:456216"/>
        <dbReference type="EC" id="2.7.11.1"/>
    </reaction>
</comment>
<dbReference type="InterPro" id="IPR027417">
    <property type="entry name" value="P-loop_NTPase"/>
</dbReference>
<keyword evidence="4" id="KW-0808">Transferase</keyword>
<dbReference type="InterPro" id="IPR003591">
    <property type="entry name" value="Leu-rich_rpt_typical-subtyp"/>
</dbReference>
<keyword evidence="5" id="KW-0677">Repeat</keyword>
<dbReference type="PROSITE" id="PS51450">
    <property type="entry name" value="LRR"/>
    <property type="match status" value="4"/>
</dbReference>
<keyword evidence="7" id="KW-0418">Kinase</keyword>
<comment type="caution">
    <text evidence="14">The sequence shown here is derived from an EMBL/GenBank/DDBJ whole genome shotgun (WGS) entry which is preliminary data.</text>
</comment>
<keyword evidence="9" id="KW-0342">GTP-binding</keyword>
<organism evidence="14 15">
    <name type="scientific">Pannus brasiliensis CCIBt3594</name>
    <dbReference type="NCBI Taxonomy" id="1427578"/>
    <lineage>
        <taxon>Bacteria</taxon>
        <taxon>Bacillati</taxon>
        <taxon>Cyanobacteriota</taxon>
        <taxon>Cyanophyceae</taxon>
        <taxon>Oscillatoriophycideae</taxon>
        <taxon>Chroococcales</taxon>
        <taxon>Microcystaceae</taxon>
        <taxon>Pannus</taxon>
    </lineage>
</organism>
<evidence type="ECO:0000256" key="11">
    <source>
        <dbReference type="ARBA" id="ARBA00048679"/>
    </source>
</evidence>
<dbReference type="AlphaFoldDB" id="A0AAW9QZY2"/>
<evidence type="ECO:0000256" key="10">
    <source>
        <dbReference type="ARBA" id="ARBA00047899"/>
    </source>
</evidence>
<dbReference type="InterPro" id="IPR036388">
    <property type="entry name" value="WH-like_DNA-bd_sf"/>
</dbReference>
<evidence type="ECO:0000256" key="2">
    <source>
        <dbReference type="ARBA" id="ARBA00022527"/>
    </source>
</evidence>
<evidence type="ECO:0000256" key="8">
    <source>
        <dbReference type="ARBA" id="ARBA00022840"/>
    </source>
</evidence>
<dbReference type="InterPro" id="IPR020859">
    <property type="entry name" value="ROC"/>
</dbReference>
<evidence type="ECO:0000256" key="9">
    <source>
        <dbReference type="ARBA" id="ARBA00023134"/>
    </source>
</evidence>
<dbReference type="Gene3D" id="3.80.10.10">
    <property type="entry name" value="Ribonuclease Inhibitor"/>
    <property type="match status" value="1"/>
</dbReference>
<keyword evidence="8" id="KW-0067">ATP-binding</keyword>
<dbReference type="GO" id="GO:0005524">
    <property type="term" value="F:ATP binding"/>
    <property type="evidence" value="ECO:0007669"/>
    <property type="project" value="UniProtKB-KW"/>
</dbReference>
<dbReference type="Gene3D" id="3.30.310.200">
    <property type="match status" value="1"/>
</dbReference>
<sequence>TALTSLDLSGNRITAITVLKSLTALTSLDLSYNRITAITVLKSLTALTSLYLQNNGITAITVLESLVALTTLDLRNNQIKEVPDWLAEKGLEIRIEDEYPDDCINLYGNPIEKPPLEVVRQGNDAIRNYYQQLEAQGKDYLYEAKMLIVGEGGAGKTTLAHKIEDRDCPLPTLDDRTRGITIQSHTFNVRAKNSEEKRTLNSEEKRTFRLNVWDFGGQEIYHATHRFFLSKRSLYVLVADNRENSTDFNYWLNIIELFAGESPMIIVLNEKDDIRRAINESELRGHYPNSIQKILAVNFKTHEETDGQKRGERLRKIDEIIRAIEHHADLLPHIGEPVPKLWVKVREALEKDTRNHIYLEDFDEICHEHNITEERDIDTLLGYFHDLGIILHFAENSLLRERVILKPQWATNAIYRLFDHDIIKMKEGRFTRRDCAGIWTDKQYRHSCGILIELMKKFQLVSEIGNTGNLVAPQMLPESTPVYPWENKKNSQMQFRYDLFMPRGIFWQFIVTMYSYIEKHEWVWRNGAIFRRDGARAEVIENIFERRIYIRFSGKNISEFRAIISDQLDRISRSYHRLEYEKMIPCNCSVCEGNSKPHLFKYSTLRKRLESGKKDSIECEISEEDVKVKPLLEGFDLLEFKNSIFPDTPMSPRRQLMKTLNGLVLQQFNELLIEIHPPAGIIPPPPASQADRVYALLIWAESPTGCGLMAIQSALNEILNPSENSEREPEVPREVPPKNNENTRPSSPIKTIKIFLASSSELRSDRDEFEIFINRENKKYIQKNIFLELVRWEDFFDAMSRTRLQDEYNKAVADCDVFVSLFYTKVGKYTDEEFLKALETFQKNGQPLIYTYFKDAAISTSEITEEIITLVKFKQKLSELGHFYTVYENIDRLKHHFGEQLIKFLPELTDI</sequence>
<name>A0AAW9QZY2_9CHRO</name>
<comment type="catalytic activity">
    <reaction evidence="11">
        <text>L-seryl-[protein] + ATP = O-phospho-L-seryl-[protein] + ADP + H(+)</text>
        <dbReference type="Rhea" id="RHEA:17989"/>
        <dbReference type="Rhea" id="RHEA-COMP:9863"/>
        <dbReference type="Rhea" id="RHEA-COMP:11604"/>
        <dbReference type="ChEBI" id="CHEBI:15378"/>
        <dbReference type="ChEBI" id="CHEBI:29999"/>
        <dbReference type="ChEBI" id="CHEBI:30616"/>
        <dbReference type="ChEBI" id="CHEBI:83421"/>
        <dbReference type="ChEBI" id="CHEBI:456216"/>
        <dbReference type="EC" id="2.7.11.1"/>
    </reaction>
</comment>
<evidence type="ECO:0000256" key="3">
    <source>
        <dbReference type="ARBA" id="ARBA00022614"/>
    </source>
</evidence>
<feature type="region of interest" description="Disordered" evidence="12">
    <location>
        <begin position="721"/>
        <end position="746"/>
    </location>
</feature>
<dbReference type="SMART" id="SM00365">
    <property type="entry name" value="LRR_SD22"/>
    <property type="match status" value="4"/>
</dbReference>
<keyword evidence="3" id="KW-0433">Leucine-rich repeat</keyword>
<evidence type="ECO:0000256" key="4">
    <source>
        <dbReference type="ARBA" id="ARBA00022679"/>
    </source>
</evidence>
<proteinExistence type="predicted"/>
<dbReference type="Pfam" id="PF25497">
    <property type="entry name" value="COR-B"/>
    <property type="match status" value="1"/>
</dbReference>
<dbReference type="Proteomes" id="UP001328733">
    <property type="component" value="Unassembled WGS sequence"/>
</dbReference>
<feature type="non-terminal residue" evidence="14">
    <location>
        <position position="1"/>
    </location>
</feature>
<dbReference type="InterPro" id="IPR001611">
    <property type="entry name" value="Leu-rich_rpt"/>
</dbReference>
<dbReference type="EC" id="2.7.11.1" evidence="1"/>
<dbReference type="SUPFAM" id="SSF52540">
    <property type="entry name" value="P-loop containing nucleoside triphosphate hydrolases"/>
    <property type="match status" value="1"/>
</dbReference>
<dbReference type="Pfam" id="PF08477">
    <property type="entry name" value="Roc"/>
    <property type="match status" value="1"/>
</dbReference>
<dbReference type="PANTHER" id="PTHR15454">
    <property type="entry name" value="NISCHARIN RELATED"/>
    <property type="match status" value="1"/>
</dbReference>
<feature type="domain" description="Roc" evidence="13">
    <location>
        <begin position="137"/>
        <end position="345"/>
    </location>
</feature>
<dbReference type="Gene3D" id="1.10.10.2200">
    <property type="match status" value="1"/>
</dbReference>
<evidence type="ECO:0000256" key="12">
    <source>
        <dbReference type="SAM" id="MobiDB-lite"/>
    </source>
</evidence>
<accession>A0AAW9QZY2</accession>
<gene>
    <name evidence="14" type="ORF">V0288_23915</name>
</gene>